<accession>A0AAN4ZP91</accession>
<keyword evidence="3" id="KW-1185">Reference proteome</keyword>
<organism evidence="2 3">
    <name type="scientific">Pristionchus mayeri</name>
    <dbReference type="NCBI Taxonomy" id="1317129"/>
    <lineage>
        <taxon>Eukaryota</taxon>
        <taxon>Metazoa</taxon>
        <taxon>Ecdysozoa</taxon>
        <taxon>Nematoda</taxon>
        <taxon>Chromadorea</taxon>
        <taxon>Rhabditida</taxon>
        <taxon>Rhabditina</taxon>
        <taxon>Diplogasteromorpha</taxon>
        <taxon>Diplogasteroidea</taxon>
        <taxon>Neodiplogasteridae</taxon>
        <taxon>Pristionchus</taxon>
    </lineage>
</organism>
<comment type="caution">
    <text evidence="2">The sequence shown here is derived from an EMBL/GenBank/DDBJ whole genome shotgun (WGS) entry which is preliminary data.</text>
</comment>
<reference evidence="3" key="1">
    <citation type="submission" date="2022-10" db="EMBL/GenBank/DDBJ databases">
        <title>Genome assembly of Pristionchus species.</title>
        <authorList>
            <person name="Yoshida K."/>
            <person name="Sommer R.J."/>
        </authorList>
    </citation>
    <scope>NUCLEOTIDE SEQUENCE [LARGE SCALE GENOMIC DNA]</scope>
    <source>
        <strain evidence="3">RS5460</strain>
    </source>
</reference>
<protein>
    <submittedName>
        <fullName evidence="2">Uncharacterized protein</fullName>
    </submittedName>
</protein>
<feature type="non-terminal residue" evidence="2">
    <location>
        <position position="99"/>
    </location>
</feature>
<evidence type="ECO:0000313" key="2">
    <source>
        <dbReference type="EMBL" id="GMR41275.1"/>
    </source>
</evidence>
<dbReference type="EMBL" id="BTRK01000003">
    <property type="protein sequence ID" value="GMR41275.1"/>
    <property type="molecule type" value="Genomic_DNA"/>
</dbReference>
<name>A0AAN4ZP91_9BILA</name>
<dbReference type="Proteomes" id="UP001328107">
    <property type="component" value="Unassembled WGS sequence"/>
</dbReference>
<evidence type="ECO:0000313" key="3">
    <source>
        <dbReference type="Proteomes" id="UP001328107"/>
    </source>
</evidence>
<feature type="non-terminal residue" evidence="2">
    <location>
        <position position="1"/>
    </location>
</feature>
<gene>
    <name evidence="2" type="ORF">PMAYCL1PPCAC_11470</name>
</gene>
<sequence>RNINTYSRACTLTKVMLKGLSRIKQIEITGVENPRDFAIEAAKNQHNPLPVILFKCKYEALEKFKRERKKLSNMPEKRENKSQIKKLEKDVRHESKNAK</sequence>
<dbReference type="AlphaFoldDB" id="A0AAN4ZP91"/>
<proteinExistence type="predicted"/>
<feature type="compositionally biased region" description="Basic and acidic residues" evidence="1">
    <location>
        <begin position="75"/>
        <end position="99"/>
    </location>
</feature>
<feature type="region of interest" description="Disordered" evidence="1">
    <location>
        <begin position="67"/>
        <end position="99"/>
    </location>
</feature>
<evidence type="ECO:0000256" key="1">
    <source>
        <dbReference type="SAM" id="MobiDB-lite"/>
    </source>
</evidence>